<proteinExistence type="inferred from homology"/>
<dbReference type="EMBL" id="CP002780">
    <property type="protein sequence ID" value="AEG61673.1"/>
    <property type="molecule type" value="Genomic_DNA"/>
</dbReference>
<dbReference type="InterPro" id="IPR000620">
    <property type="entry name" value="EamA_dom"/>
</dbReference>
<gene>
    <name evidence="4" type="ordered locus">Desru_3470</name>
</gene>
<dbReference type="Pfam" id="PF00892">
    <property type="entry name" value="EamA"/>
    <property type="match status" value="2"/>
</dbReference>
<dbReference type="eggNOG" id="COG0697">
    <property type="taxonomic scope" value="Bacteria"/>
</dbReference>
<evidence type="ECO:0000313" key="5">
    <source>
        <dbReference type="Proteomes" id="UP000009234"/>
    </source>
</evidence>
<feature type="transmembrane region" description="Helical" evidence="2">
    <location>
        <begin position="68"/>
        <end position="87"/>
    </location>
</feature>
<dbReference type="SUPFAM" id="SSF103481">
    <property type="entry name" value="Multidrug resistance efflux transporter EmrE"/>
    <property type="match status" value="2"/>
</dbReference>
<evidence type="ECO:0000313" key="4">
    <source>
        <dbReference type="EMBL" id="AEG61673.1"/>
    </source>
</evidence>
<feature type="transmembrane region" description="Helical" evidence="2">
    <location>
        <begin position="211"/>
        <end position="231"/>
    </location>
</feature>
<keyword evidence="2" id="KW-0812">Transmembrane</keyword>
<dbReference type="InterPro" id="IPR037185">
    <property type="entry name" value="EmrE-like"/>
</dbReference>
<evidence type="ECO:0000259" key="3">
    <source>
        <dbReference type="Pfam" id="PF00892"/>
    </source>
</evidence>
<feature type="transmembrane region" description="Helical" evidence="2">
    <location>
        <begin position="35"/>
        <end position="56"/>
    </location>
</feature>
<dbReference type="KEGG" id="dru:Desru_3470"/>
<feature type="transmembrane region" description="Helical" evidence="2">
    <location>
        <begin position="7"/>
        <end position="29"/>
    </location>
</feature>
<dbReference type="GO" id="GO:0016020">
    <property type="term" value="C:membrane"/>
    <property type="evidence" value="ECO:0007669"/>
    <property type="project" value="InterPro"/>
</dbReference>
<dbReference type="HOGENOM" id="CLU_033863_9_3_9"/>
<feature type="domain" description="EamA" evidence="3">
    <location>
        <begin position="6"/>
        <end position="140"/>
    </location>
</feature>
<dbReference type="OrthoDB" id="9808556at2"/>
<comment type="similarity">
    <text evidence="1">Belongs to the EamA transporter family.</text>
</comment>
<dbReference type="PANTHER" id="PTHR22911">
    <property type="entry name" value="ACYL-MALONYL CONDENSING ENZYME-RELATED"/>
    <property type="match status" value="1"/>
</dbReference>
<feature type="domain" description="EamA" evidence="3">
    <location>
        <begin position="150"/>
        <end position="284"/>
    </location>
</feature>
<feature type="transmembrane region" description="Helical" evidence="2">
    <location>
        <begin position="267"/>
        <end position="285"/>
    </location>
</feature>
<evidence type="ECO:0000256" key="2">
    <source>
        <dbReference type="SAM" id="Phobius"/>
    </source>
</evidence>
<dbReference type="Proteomes" id="UP000009234">
    <property type="component" value="Chromosome"/>
</dbReference>
<feature type="transmembrane region" description="Helical" evidence="2">
    <location>
        <begin position="243"/>
        <end position="261"/>
    </location>
</feature>
<sequence>MNPYQIGVVLVLLSAVFFGIMPIFALYAYEGGASVNTLLLMRFSIATVLFFLYILIKREAFAIKAKHFLFLFILGGIFYTLQSLFYFSSVQYIPASLAVLIFYTYPIYVVLLSYWVDKEKLNRQIIFSILLSIIGLSMVVGTSFNAINHLGVLLAVGAALVYSGYTVLGSRVVKQLPAVITSAFVSLFATVSLLIMGLARHELELDLELQAWVAIAVIAVLSTVVSMFTYFRGLELVGSTKTAILSMVEPLITIGLSVILFHDKLTVSQLIGGVGVLAGAVLVVLSHRPEPAPKEISSVVIKRG</sequence>
<dbReference type="PANTHER" id="PTHR22911:SF137">
    <property type="entry name" value="SOLUTE CARRIER FAMILY 35 MEMBER G2-RELATED"/>
    <property type="match status" value="1"/>
</dbReference>
<reference evidence="5" key="1">
    <citation type="submission" date="2011-05" db="EMBL/GenBank/DDBJ databases">
        <title>Complete sequence of Desulfotomaculum ruminis DSM 2154.</title>
        <authorList>
            <person name="Lucas S."/>
            <person name="Copeland A."/>
            <person name="Lapidus A."/>
            <person name="Cheng J.-F."/>
            <person name="Goodwin L."/>
            <person name="Pitluck S."/>
            <person name="Lu M."/>
            <person name="Detter J.C."/>
            <person name="Han C."/>
            <person name="Tapia R."/>
            <person name="Land M."/>
            <person name="Hauser L."/>
            <person name="Kyrpides N."/>
            <person name="Ivanova N."/>
            <person name="Mikhailova N."/>
            <person name="Pagani I."/>
            <person name="Stams A.J.M."/>
            <person name="Plugge C.M."/>
            <person name="Muyzer G."/>
            <person name="Kuever J."/>
            <person name="Parshina S.N."/>
            <person name="Ivanova A.E."/>
            <person name="Nazina T.N."/>
            <person name="Brambilla E."/>
            <person name="Spring S."/>
            <person name="Klenk H.-P."/>
            <person name="Woyke T."/>
        </authorList>
    </citation>
    <scope>NUCLEOTIDE SEQUENCE [LARGE SCALE GENOMIC DNA]</scope>
    <source>
        <strain evidence="5">ATCC 23193 / DSM 2154 / NCIB 8452 / DL</strain>
    </source>
</reference>
<keyword evidence="5" id="KW-1185">Reference proteome</keyword>
<protein>
    <recommendedName>
        <fullName evidence="3">EamA domain-containing protein</fullName>
    </recommendedName>
</protein>
<keyword evidence="2" id="KW-0472">Membrane</keyword>
<name>F6DLN1_DESRL</name>
<feature type="transmembrane region" description="Helical" evidence="2">
    <location>
        <begin position="93"/>
        <end position="116"/>
    </location>
</feature>
<dbReference type="AlphaFoldDB" id="F6DLN1"/>
<dbReference type="STRING" id="696281.Desru_3470"/>
<feature type="transmembrane region" description="Helical" evidence="2">
    <location>
        <begin position="125"/>
        <end position="144"/>
    </location>
</feature>
<dbReference type="Gene3D" id="1.10.3730.20">
    <property type="match status" value="1"/>
</dbReference>
<dbReference type="RefSeq" id="WP_013843419.1">
    <property type="nucleotide sequence ID" value="NC_015589.1"/>
</dbReference>
<evidence type="ECO:0000256" key="1">
    <source>
        <dbReference type="ARBA" id="ARBA00007362"/>
    </source>
</evidence>
<feature type="transmembrane region" description="Helical" evidence="2">
    <location>
        <begin position="180"/>
        <end position="199"/>
    </location>
</feature>
<feature type="transmembrane region" description="Helical" evidence="2">
    <location>
        <begin position="150"/>
        <end position="168"/>
    </location>
</feature>
<accession>F6DLN1</accession>
<keyword evidence="2" id="KW-1133">Transmembrane helix</keyword>
<organism evidence="4 5">
    <name type="scientific">Desulforamulus ruminis (strain ATCC 23193 / DSM 2154 / NCIMB 8452 / DL)</name>
    <name type="common">Desulfotomaculum ruminis</name>
    <dbReference type="NCBI Taxonomy" id="696281"/>
    <lineage>
        <taxon>Bacteria</taxon>
        <taxon>Bacillati</taxon>
        <taxon>Bacillota</taxon>
        <taxon>Clostridia</taxon>
        <taxon>Eubacteriales</taxon>
        <taxon>Peptococcaceae</taxon>
        <taxon>Desulforamulus</taxon>
    </lineage>
</organism>
<reference evidence="4 5" key="2">
    <citation type="journal article" date="2012" name="Stand. Genomic Sci.">
        <title>Complete genome sequence of the sulfate-reducing firmicute Desulfotomaculum ruminis type strain (DL(T)).</title>
        <authorList>
            <person name="Spring S."/>
            <person name="Visser M."/>
            <person name="Lu M."/>
            <person name="Copeland A."/>
            <person name="Lapidus A."/>
            <person name="Lucas S."/>
            <person name="Cheng J.F."/>
            <person name="Han C."/>
            <person name="Tapia R."/>
            <person name="Goodwin L.A."/>
            <person name="Pitluck S."/>
            <person name="Ivanova N."/>
            <person name="Land M."/>
            <person name="Hauser L."/>
            <person name="Larimer F."/>
            <person name="Rohde M."/>
            <person name="Goker M."/>
            <person name="Detter J.C."/>
            <person name="Kyrpides N.C."/>
            <person name="Woyke T."/>
            <person name="Schaap P.J."/>
            <person name="Plugge C.M."/>
            <person name="Muyzer G."/>
            <person name="Kuever J."/>
            <person name="Pereira I.A."/>
            <person name="Parshina S.N."/>
            <person name="Bernier-Latmani R."/>
            <person name="Stams A.J."/>
            <person name="Klenk H.P."/>
        </authorList>
    </citation>
    <scope>NUCLEOTIDE SEQUENCE [LARGE SCALE GENOMIC DNA]</scope>
    <source>
        <strain evidence="5">ATCC 23193 / DSM 2154 / NCIB 8452 / DL</strain>
    </source>
</reference>